<dbReference type="InterPro" id="IPR051801">
    <property type="entry name" value="GH28_Enzymes"/>
</dbReference>
<feature type="chain" id="PRO_5047137266" evidence="5">
    <location>
        <begin position="20"/>
        <end position="552"/>
    </location>
</feature>
<evidence type="ECO:0000313" key="8">
    <source>
        <dbReference type="Proteomes" id="UP001210231"/>
    </source>
</evidence>
<evidence type="ECO:0000256" key="4">
    <source>
        <dbReference type="RuleBase" id="RU361169"/>
    </source>
</evidence>
<dbReference type="Pfam" id="PF12708">
    <property type="entry name" value="Pect-lyase_RHGA_epim"/>
    <property type="match status" value="1"/>
</dbReference>
<dbReference type="InterPro" id="IPR012334">
    <property type="entry name" value="Pectin_lyas_fold"/>
</dbReference>
<feature type="domain" description="Rhamnogalacturonase A/B/Epimerase-like pectate lyase" evidence="6">
    <location>
        <begin position="51"/>
        <end position="104"/>
    </location>
</feature>
<protein>
    <submittedName>
        <fullName evidence="7">Glycoside hydrolase family 28 protein</fullName>
    </submittedName>
</protein>
<keyword evidence="8" id="KW-1185">Reference proteome</keyword>
<dbReference type="EMBL" id="JAQGEF010000005">
    <property type="protein sequence ID" value="MDA3614296.1"/>
    <property type="molecule type" value="Genomic_DNA"/>
</dbReference>
<keyword evidence="2 4" id="KW-0378">Hydrolase</keyword>
<dbReference type="RefSeq" id="WP_407030624.1">
    <property type="nucleotide sequence ID" value="NZ_JAQGEF010000005.1"/>
</dbReference>
<dbReference type="PANTHER" id="PTHR31339:SF9">
    <property type="entry name" value="PLASMIN AND FIBRONECTIN-BINDING PROTEIN A"/>
    <property type="match status" value="1"/>
</dbReference>
<proteinExistence type="inferred from homology"/>
<dbReference type="SMART" id="SM00710">
    <property type="entry name" value="PbH1"/>
    <property type="match status" value="6"/>
</dbReference>
<evidence type="ECO:0000256" key="3">
    <source>
        <dbReference type="ARBA" id="ARBA00023295"/>
    </source>
</evidence>
<accession>A0ABT4UHL5</accession>
<dbReference type="InterPro" id="IPR006626">
    <property type="entry name" value="PbH1"/>
</dbReference>
<dbReference type="PANTHER" id="PTHR31339">
    <property type="entry name" value="PECTIN LYASE-RELATED"/>
    <property type="match status" value="1"/>
</dbReference>
<dbReference type="PROSITE" id="PS00502">
    <property type="entry name" value="POLYGALACTURONASE"/>
    <property type="match status" value="1"/>
</dbReference>
<dbReference type="Gene3D" id="2.160.20.10">
    <property type="entry name" value="Single-stranded right-handed beta-helix, Pectin lyase-like"/>
    <property type="match status" value="1"/>
</dbReference>
<dbReference type="Pfam" id="PF00295">
    <property type="entry name" value="Glyco_hydro_28"/>
    <property type="match status" value="1"/>
</dbReference>
<keyword evidence="3 4" id="KW-0326">Glycosidase</keyword>
<gene>
    <name evidence="7" type="ORF">O3P16_05720</name>
</gene>
<dbReference type="InterPro" id="IPR024535">
    <property type="entry name" value="RHGA/B-epi-like_pectate_lyase"/>
</dbReference>
<dbReference type="GO" id="GO:0016787">
    <property type="term" value="F:hydrolase activity"/>
    <property type="evidence" value="ECO:0007669"/>
    <property type="project" value="UniProtKB-KW"/>
</dbReference>
<sequence>MKKIITWLGCLLLILNAKSQTNFQEIEAYRAKAPFEMPKVVVPVFKNADYNIADFGGKNDGITLNTEAINKAILICSNSGGGRVIIPKGTWLTGPITLQSNVNLHLEKGALIQFTKDHTQYPFIRQSSKSNTYVVASPIHGYDLKNVALTGQGIFDGAGESWRPVKKSKQTDAQWKALLASGGVLSKDQKIWWPSQEAMDGDDYLKTLKAKGEKPDDKNQVPARTFLRPYMFYLSNCENILVEDVTISNAPKFVFYPNRCNNLTISGAKIINDWWAQNGDGIDISQCKNVVIYNSFVSCGDDAICMKSSSNNGDAVNTFNLENVLIAKNRVEHGHGGFVIGSNTDGGMRNIYVTDCEFDGTDVGIRIKSNAGRGGDIQKIYIDNIKMKNIVEEAISFDTYYADVPAGKTRADDATTKRNNLIPEFHDFHISNVTVENAGFAFFMRGLETQKIYDIHLNNVHINAKNGGEISDAEKIFFTNSSIKITNALPVLNIKNASNIDFANFEFGSKNSQYLKLGDNVSAITIKTGNADAVKNVEYNGNATKSAITVLP</sequence>
<comment type="similarity">
    <text evidence="1 4">Belongs to the glycosyl hydrolase 28 family.</text>
</comment>
<reference evidence="7 8" key="1">
    <citation type="submission" date="2022-12" db="EMBL/GenBank/DDBJ databases">
        <title>Chitinophagaceae gen. sp. nov., a new member of the family Chitinophagaceae, isolated from soil in a chemical factory.</title>
        <authorList>
            <person name="Ke Z."/>
        </authorList>
    </citation>
    <scope>NUCLEOTIDE SEQUENCE [LARGE SCALE GENOMIC DNA]</scope>
    <source>
        <strain evidence="7 8">LY-5</strain>
    </source>
</reference>
<evidence type="ECO:0000256" key="1">
    <source>
        <dbReference type="ARBA" id="ARBA00008834"/>
    </source>
</evidence>
<dbReference type="InterPro" id="IPR011050">
    <property type="entry name" value="Pectin_lyase_fold/virulence"/>
</dbReference>
<dbReference type="SUPFAM" id="SSF51126">
    <property type="entry name" value="Pectin lyase-like"/>
    <property type="match status" value="1"/>
</dbReference>
<organism evidence="7 8">
    <name type="scientific">Polluticaenibacter yanchengensis</name>
    <dbReference type="NCBI Taxonomy" id="3014562"/>
    <lineage>
        <taxon>Bacteria</taxon>
        <taxon>Pseudomonadati</taxon>
        <taxon>Bacteroidota</taxon>
        <taxon>Chitinophagia</taxon>
        <taxon>Chitinophagales</taxon>
        <taxon>Chitinophagaceae</taxon>
        <taxon>Polluticaenibacter</taxon>
    </lineage>
</organism>
<evidence type="ECO:0000256" key="2">
    <source>
        <dbReference type="ARBA" id="ARBA00022801"/>
    </source>
</evidence>
<evidence type="ECO:0000259" key="6">
    <source>
        <dbReference type="Pfam" id="PF12708"/>
    </source>
</evidence>
<evidence type="ECO:0000313" key="7">
    <source>
        <dbReference type="EMBL" id="MDA3614296.1"/>
    </source>
</evidence>
<dbReference type="InterPro" id="IPR000743">
    <property type="entry name" value="Glyco_hydro_28"/>
</dbReference>
<comment type="caution">
    <text evidence="7">The sequence shown here is derived from an EMBL/GenBank/DDBJ whole genome shotgun (WGS) entry which is preliminary data.</text>
</comment>
<feature type="signal peptide" evidence="5">
    <location>
        <begin position="1"/>
        <end position="19"/>
    </location>
</feature>
<keyword evidence="5" id="KW-0732">Signal</keyword>
<evidence type="ECO:0000256" key="5">
    <source>
        <dbReference type="SAM" id="SignalP"/>
    </source>
</evidence>
<name>A0ABT4UHL5_9BACT</name>
<dbReference type="Proteomes" id="UP001210231">
    <property type="component" value="Unassembled WGS sequence"/>
</dbReference>